<dbReference type="InterPro" id="IPR009770">
    <property type="entry name" value="HGLS"/>
</dbReference>
<evidence type="ECO:0000256" key="3">
    <source>
        <dbReference type="ARBA" id="ARBA00023002"/>
    </source>
</evidence>
<evidence type="ECO:0000313" key="11">
    <source>
        <dbReference type="Proteomes" id="UP000823674"/>
    </source>
</evidence>
<keyword evidence="4" id="KW-0408">Iron</keyword>
<dbReference type="EC" id="1.13.11.93" evidence="6"/>
<dbReference type="InterPro" id="IPR044730">
    <property type="entry name" value="RNase_H-like_dom_plant"/>
</dbReference>
<organism evidence="10 11">
    <name type="scientific">Brassica rapa subsp. trilocularis</name>
    <dbReference type="NCBI Taxonomy" id="1813537"/>
    <lineage>
        <taxon>Eukaryota</taxon>
        <taxon>Viridiplantae</taxon>
        <taxon>Streptophyta</taxon>
        <taxon>Embryophyta</taxon>
        <taxon>Tracheophyta</taxon>
        <taxon>Spermatophyta</taxon>
        <taxon>Magnoliopsida</taxon>
        <taxon>eudicotyledons</taxon>
        <taxon>Gunneridae</taxon>
        <taxon>Pentapetalae</taxon>
        <taxon>rosids</taxon>
        <taxon>malvids</taxon>
        <taxon>Brassicales</taxon>
        <taxon>Brassicaceae</taxon>
        <taxon>Brassiceae</taxon>
        <taxon>Brassica</taxon>
    </lineage>
</organism>
<evidence type="ECO:0000256" key="1">
    <source>
        <dbReference type="ARBA" id="ARBA00001954"/>
    </source>
</evidence>
<evidence type="ECO:0000256" key="7">
    <source>
        <dbReference type="ARBA" id="ARBA00035045"/>
    </source>
</evidence>
<comment type="caution">
    <text evidence="10">The sequence shown here is derived from an EMBL/GenBank/DDBJ whole genome shotgun (WGS) entry which is preliminary data.</text>
</comment>
<dbReference type="CDD" id="cd16350">
    <property type="entry name" value="VOC_like"/>
    <property type="match status" value="2"/>
</dbReference>
<dbReference type="EMBL" id="JADBGQ010000009">
    <property type="protein sequence ID" value="KAG5378962.1"/>
    <property type="molecule type" value="Genomic_DNA"/>
</dbReference>
<dbReference type="SUPFAM" id="SSF53098">
    <property type="entry name" value="Ribonuclease H-like"/>
    <property type="match status" value="1"/>
</dbReference>
<dbReference type="Pfam" id="PF13456">
    <property type="entry name" value="RVT_3"/>
    <property type="match status" value="1"/>
</dbReference>
<evidence type="ECO:0000256" key="5">
    <source>
        <dbReference type="ARBA" id="ARBA00035013"/>
    </source>
</evidence>
<feature type="signal peptide" evidence="8">
    <location>
        <begin position="1"/>
        <end position="35"/>
    </location>
</feature>
<dbReference type="Gene3D" id="3.10.180.50">
    <property type="match status" value="2"/>
</dbReference>
<sequence length="1270" mass="142598">MPFDAGKVACWRHHRSSPLLVLYVFWLLMMPPSWSPVTSPLEIARSLPSSVSIVRSSAHLYLVCFTMSQSRAFIASSTAHPSVAAFFAHPSAAASFAHPLIFASSTQPFIAVIPLDMCTNTVAAQVEDRLTGSAPPHLLDSMLQWQDLLASISSPSFRVISGQEIVSPLRRHGPPTSSLYIYALSPSNSCYYSTVSFTLPSRHIAEPHHSNTDYGLPNQCFRIHLVQSRDVVLSFDPLFLLPSRVGRDLIVYALLLMNTTVKFKQMRHFSTAITYCSGITHIFLPPNSFHLRQRSFEISDFSVLVPCTDFSMFFVTSVSRFQMKYFYGFLHPFNISIFHIAVAFVYHIVVEYTGCNRLNRTIKQICFSSKSQGSFRMGSLDLPHVSSFKGGSEIFLRNVFENILKTYLRKNPTAKTIWELVQSVDNEKICYDHFTFRTLKVDGYGIDSLSSFFMDYGYKIGGGLDFPKKKLRVLWFSPPDAQAPNDGHGLANGPLPRLVIAEVLVDELSLESQGIIRKYLKPLGGKQAVLSSTLGSLIWEKPTWADFTQLAKESEFAAWTLIHGYTMNHLAFAVHRFKHRFNDIKYVKEYLEEKGFKLNSDGGILKVSQDGLLIQISSISERLAVEFADGVTEIIPASYIEFTQRLALPQFKDMPSDEIKEYHRREAFELDSANHVMESTRNGESINIWTKPWLSCEAQESPMGPAPLQYLNLTVSDFFLPNSREWNVDMIRLVLPMEEQKILAIKPSVTGAPDKLSWLGAKSGSYTTKKNLPPTGVEGQLAPWILWGIWTARNNLVFNDKLTSATETLSKAISLAREWGTCQTISSPLPAVPPTQAHASPNCIVVKSDAAWNETLNVAGLGWVMEGQNRTSSFSLPAHHVRTPLAAEALALREAIWKCRELGFTRIRCESDSAVLVKALKEDTFLTGLYGILIDIQALASSFECISFNWISRKKNVEADVLAKQILSVELALMASPTLGGSELFLRDVFENILKTYLKKNPTTKRIWELVQSVDNEKICYDHFTFMTLKIEGYGIDSMSSFFMDNGYKIGGGLDFPKKNLRGLWFSPPEIKIPEDGHGLSNGPLPRLVMGEILVDELSPASQEIIRKYLKPAGGKQALLSSILGSLIWEKPTWSEFKHIAEENELAAWAFINGYTMNHLAFSVHRLKHRFSDINCIIRYLEENGFDLNQDGGVLKVSTDGLLLQVSSLSEQLPVEFSDGIIKSVPASYIEFTERLVLPQFEDLPHDQIKEIHRREDFALNNADNILESS</sequence>
<dbReference type="InterPro" id="IPR036397">
    <property type="entry name" value="RNaseH_sf"/>
</dbReference>
<dbReference type="Gene3D" id="3.30.420.10">
    <property type="entry name" value="Ribonuclease H-like superfamily/Ribonuclease H"/>
    <property type="match status" value="1"/>
</dbReference>
<dbReference type="PANTHER" id="PTHR31136">
    <property type="entry name" value="DUF1338 DOMAIN-CONTAINING PROTEIN"/>
    <property type="match status" value="1"/>
</dbReference>
<keyword evidence="3" id="KW-0560">Oxidoreductase</keyword>
<reference evidence="10 11" key="1">
    <citation type="submission" date="2021-03" db="EMBL/GenBank/DDBJ databases">
        <authorList>
            <person name="King G.J."/>
            <person name="Bancroft I."/>
            <person name="Baten A."/>
            <person name="Bloomfield J."/>
            <person name="Borpatragohain P."/>
            <person name="He Z."/>
            <person name="Irish N."/>
            <person name="Irwin J."/>
            <person name="Liu K."/>
            <person name="Mauleon R.P."/>
            <person name="Moore J."/>
            <person name="Morris R."/>
            <person name="Ostergaard L."/>
            <person name="Wang B."/>
            <person name="Wells R."/>
        </authorList>
    </citation>
    <scope>NUCLEOTIDE SEQUENCE [LARGE SCALE GENOMIC DNA]</scope>
    <source>
        <strain evidence="10">R-o-18</strain>
        <tissue evidence="10">Leaf</tissue>
    </source>
</reference>
<gene>
    <name evidence="10" type="primary">A07p018480.1_BraROA</name>
    <name evidence="10" type="ORF">IGI04_026804</name>
</gene>
<feature type="domain" description="RNase H type-1" evidence="9">
    <location>
        <begin position="848"/>
        <end position="965"/>
    </location>
</feature>
<proteinExistence type="inferred from homology"/>
<comment type="cofactor">
    <cofactor evidence="1">
        <name>Fe(2+)</name>
        <dbReference type="ChEBI" id="CHEBI:29033"/>
    </cofactor>
</comment>
<name>A0ABQ7KXB5_BRACM</name>
<accession>A0ABQ7KXB5</accession>
<dbReference type="Proteomes" id="UP000823674">
    <property type="component" value="Chromosome A07"/>
</dbReference>
<dbReference type="SMART" id="SM01150">
    <property type="entry name" value="DUF1338"/>
    <property type="match status" value="2"/>
</dbReference>
<evidence type="ECO:0000256" key="4">
    <source>
        <dbReference type="ARBA" id="ARBA00023004"/>
    </source>
</evidence>
<dbReference type="PANTHER" id="PTHR31136:SF3">
    <property type="entry name" value="2-OXOADIPATE DIOXYGENASE_DECARBOXYLASE"/>
    <property type="match status" value="1"/>
</dbReference>
<keyword evidence="11" id="KW-1185">Reference proteome</keyword>
<evidence type="ECO:0000313" key="10">
    <source>
        <dbReference type="EMBL" id="KAG5378962.1"/>
    </source>
</evidence>
<dbReference type="InterPro" id="IPR002156">
    <property type="entry name" value="RNaseH_domain"/>
</dbReference>
<evidence type="ECO:0000259" key="9">
    <source>
        <dbReference type="Pfam" id="PF13456"/>
    </source>
</evidence>
<dbReference type="Pfam" id="PF07063">
    <property type="entry name" value="HGLS"/>
    <property type="match status" value="2"/>
</dbReference>
<keyword evidence="2" id="KW-0223">Dioxygenase</keyword>
<dbReference type="InterPro" id="IPR012337">
    <property type="entry name" value="RNaseH-like_sf"/>
</dbReference>
<comment type="similarity">
    <text evidence="5">Belongs to the 2-oxoadipate dioxygenase/decarboxylase family.</text>
</comment>
<evidence type="ECO:0000256" key="6">
    <source>
        <dbReference type="ARBA" id="ARBA00035023"/>
    </source>
</evidence>
<feature type="chain" id="PRO_5045041733" description="2-oxoadipate dioxygenase/decarboxylase" evidence="8">
    <location>
        <begin position="36"/>
        <end position="1270"/>
    </location>
</feature>
<evidence type="ECO:0000256" key="2">
    <source>
        <dbReference type="ARBA" id="ARBA00022964"/>
    </source>
</evidence>
<dbReference type="CDD" id="cd06222">
    <property type="entry name" value="RNase_H_like"/>
    <property type="match status" value="1"/>
</dbReference>
<protein>
    <recommendedName>
        <fullName evidence="6">2-oxoadipate dioxygenase/decarboxylase</fullName>
        <ecNumber evidence="6">1.13.11.93</ecNumber>
    </recommendedName>
    <alternativeName>
        <fullName evidence="7">2-hydroxyglutarate synthase</fullName>
    </alternativeName>
</protein>
<feature type="non-terminal residue" evidence="10">
    <location>
        <position position="1270"/>
    </location>
</feature>
<evidence type="ECO:0000256" key="8">
    <source>
        <dbReference type="SAM" id="SignalP"/>
    </source>
</evidence>
<keyword evidence="8" id="KW-0732">Signal</keyword>